<sequence>MSAAAEPPVSRFGTPFRVGSTSYVYPDDILPNVERLAADGDVGDIELILFEVDDGATNLPDPRTVERLGALAAQHNLTYSVHLPLDLALAADGSAQHQSLFKAERVIRLTQPLMPSAYVFHLDGQGVEAPNWVDRALRALEIVISWVGEPSLLAVENLETWSPHYLDPILARLPISRTTDIGHLWKMGVEPLSVLEAWLPRTRVIHLHGVGERDHKSLALMSADQLDPVIAALLRAPYRGVLTLEVFETSDFFSSRAALLESVARVQAWAT</sequence>
<accession>A0A2M8NYJ0</accession>
<keyword evidence="2" id="KW-0413">Isomerase</keyword>
<name>A0A2M8NYJ0_9CHLR</name>
<proteinExistence type="predicted"/>
<gene>
    <name evidence="2" type="ORF">CUN51_08115</name>
</gene>
<feature type="domain" description="Xylose isomerase-like TIM barrel" evidence="1">
    <location>
        <begin position="45"/>
        <end position="259"/>
    </location>
</feature>
<protein>
    <submittedName>
        <fullName evidence="2">Xylose isomerase</fullName>
    </submittedName>
</protein>
<dbReference type="EMBL" id="PGTK01000011">
    <property type="protein sequence ID" value="PJF30363.1"/>
    <property type="molecule type" value="Genomic_DNA"/>
</dbReference>
<organism evidence="2 3">
    <name type="scientific">Candidatus Thermofonsia Clade 1 bacterium</name>
    <dbReference type="NCBI Taxonomy" id="2364210"/>
    <lineage>
        <taxon>Bacteria</taxon>
        <taxon>Bacillati</taxon>
        <taxon>Chloroflexota</taxon>
        <taxon>Candidatus Thermofontia</taxon>
        <taxon>Candidatus Thermofonsia Clade 1</taxon>
    </lineage>
</organism>
<dbReference type="GO" id="GO:0016853">
    <property type="term" value="F:isomerase activity"/>
    <property type="evidence" value="ECO:0007669"/>
    <property type="project" value="UniProtKB-KW"/>
</dbReference>
<dbReference type="Gene3D" id="3.20.20.150">
    <property type="entry name" value="Divalent-metal-dependent TIM barrel enzymes"/>
    <property type="match status" value="1"/>
</dbReference>
<dbReference type="SUPFAM" id="SSF51658">
    <property type="entry name" value="Xylose isomerase-like"/>
    <property type="match status" value="1"/>
</dbReference>
<dbReference type="NCBIfam" id="NF041277">
    <property type="entry name" value="coba_remo_CbiR"/>
    <property type="match status" value="1"/>
</dbReference>
<dbReference type="Proteomes" id="UP000228921">
    <property type="component" value="Unassembled WGS sequence"/>
</dbReference>
<evidence type="ECO:0000259" key="1">
    <source>
        <dbReference type="Pfam" id="PF01261"/>
    </source>
</evidence>
<dbReference type="AlphaFoldDB" id="A0A2M8NYJ0"/>
<comment type="caution">
    <text evidence="2">The sequence shown here is derived from an EMBL/GenBank/DDBJ whole genome shotgun (WGS) entry which is preliminary data.</text>
</comment>
<reference evidence="2 3" key="1">
    <citation type="submission" date="2017-11" db="EMBL/GenBank/DDBJ databases">
        <title>Evolution of Phototrophy in the Chloroflexi Phylum Driven by Horizontal Gene Transfer.</title>
        <authorList>
            <person name="Ward L.M."/>
            <person name="Hemp J."/>
            <person name="Shih P.M."/>
            <person name="Mcglynn S.E."/>
            <person name="Fischer W."/>
        </authorList>
    </citation>
    <scope>NUCLEOTIDE SEQUENCE [LARGE SCALE GENOMIC DNA]</scope>
    <source>
        <strain evidence="2">CP2_2F</strain>
    </source>
</reference>
<evidence type="ECO:0000313" key="3">
    <source>
        <dbReference type="Proteomes" id="UP000228921"/>
    </source>
</evidence>
<dbReference type="InterPro" id="IPR036237">
    <property type="entry name" value="Xyl_isomerase-like_sf"/>
</dbReference>
<evidence type="ECO:0000313" key="2">
    <source>
        <dbReference type="EMBL" id="PJF30363.1"/>
    </source>
</evidence>
<dbReference type="Pfam" id="PF01261">
    <property type="entry name" value="AP_endonuc_2"/>
    <property type="match status" value="1"/>
</dbReference>
<dbReference type="InterPro" id="IPR013022">
    <property type="entry name" value="Xyl_isomerase-like_TIM-brl"/>
</dbReference>